<dbReference type="RefSeq" id="WP_317296863.1">
    <property type="nucleotide sequence ID" value="NZ_JABFFQ010000009.1"/>
</dbReference>
<name>A0ABU3Z4E5_9EURY</name>
<dbReference type="Proteomes" id="UP001273768">
    <property type="component" value="Unassembled WGS sequence"/>
</dbReference>
<feature type="compositionally biased region" description="Basic and acidic residues" evidence="1">
    <location>
        <begin position="238"/>
        <end position="247"/>
    </location>
</feature>
<evidence type="ECO:0000313" key="3">
    <source>
        <dbReference type="Proteomes" id="UP001273768"/>
    </source>
</evidence>
<evidence type="ECO:0000313" key="2">
    <source>
        <dbReference type="EMBL" id="MDV4343677.1"/>
    </source>
</evidence>
<proteinExistence type="predicted"/>
<reference evidence="2 3" key="1">
    <citation type="submission" date="2020-05" db="EMBL/GenBank/DDBJ databases">
        <title>Isolation and characterization of methanoarchaea from a cold seep at offshore SW Taiwan.</title>
        <authorList>
            <person name="Chen Y.-W."/>
            <person name="Chen S.-C."/>
            <person name="Lai M.-C."/>
        </authorList>
    </citation>
    <scope>NUCLEOTIDE SEQUENCE [LARGE SCALE GENOMIC DNA]</scope>
    <source>
        <strain evidence="2 3">YWC-01</strain>
    </source>
</reference>
<dbReference type="EMBL" id="JABFFQ010000009">
    <property type="protein sequence ID" value="MDV4343677.1"/>
    <property type="molecule type" value="Genomic_DNA"/>
</dbReference>
<feature type="compositionally biased region" description="Polar residues" evidence="1">
    <location>
        <begin position="266"/>
        <end position="282"/>
    </location>
</feature>
<gene>
    <name evidence="2" type="ORF">HL657_10980</name>
</gene>
<comment type="caution">
    <text evidence="2">The sequence shown here is derived from an EMBL/GenBank/DDBJ whole genome shotgun (WGS) entry which is preliminary data.</text>
</comment>
<organism evidence="2 3">
    <name type="scientific">Methanoculleus nereidis</name>
    <dbReference type="NCBI Taxonomy" id="2735141"/>
    <lineage>
        <taxon>Archaea</taxon>
        <taxon>Methanobacteriati</taxon>
        <taxon>Methanobacteriota</taxon>
        <taxon>Stenosarchaea group</taxon>
        <taxon>Methanomicrobia</taxon>
        <taxon>Methanomicrobiales</taxon>
        <taxon>Methanomicrobiaceae</taxon>
        <taxon>Methanoculleus</taxon>
    </lineage>
</organism>
<sequence>MLEHLKRVEAREGAGDEQVHDDLLTARAIWMILKEKMLHVSVPYARSIQFSSAGNRRNPGFLFDLIKCHALLFRFQREESSGGIRATLDDFAAAARLYGAINGEAGGQETKLTKNEAAALATVVTMGWGQFTVRMLQEALGLSYQQTYRILHGYVSRGATYSGLLEKCPAVSYVDAQFTEDACGCTVRRREHLFSFDLGVYRQWSRGAEVWLDDGEDRDGGPDPGDSFSITAGLEQDSSRCCKDRSPPNDAETEYTGTERDASLSIDRNIQQTRDPHSSTGSRVFGGVRVCESRDAVTTTPMPLETPPNGDSRNVIRPFDFNGLRNLQKITERRGGLLETGAGGTVPLPGVLNPGMFERVRAEIGRCDICDNGKAVYRSREAQTNICEGCYARLVRERNGRAGVRCG</sequence>
<protein>
    <submittedName>
        <fullName evidence="2">Uncharacterized protein</fullName>
    </submittedName>
</protein>
<keyword evidence="3" id="KW-1185">Reference proteome</keyword>
<accession>A0ABU3Z4E5</accession>
<feature type="region of interest" description="Disordered" evidence="1">
    <location>
        <begin position="238"/>
        <end position="284"/>
    </location>
</feature>
<evidence type="ECO:0000256" key="1">
    <source>
        <dbReference type="SAM" id="MobiDB-lite"/>
    </source>
</evidence>